<dbReference type="InterPro" id="IPR058664">
    <property type="entry name" value="ARB_00930-like_C"/>
</dbReference>
<feature type="coiled-coil region" evidence="1">
    <location>
        <begin position="795"/>
        <end position="829"/>
    </location>
</feature>
<evidence type="ECO:0000259" key="4">
    <source>
        <dbReference type="Pfam" id="PF26335"/>
    </source>
</evidence>
<accession>A0A8H5USI6</accession>
<evidence type="ECO:0000259" key="3">
    <source>
        <dbReference type="Pfam" id="PF00144"/>
    </source>
</evidence>
<dbReference type="PANTHER" id="PTHR22935:SF97">
    <property type="entry name" value="BETA-LACTAMASE-RELATED DOMAIN-CONTAINING PROTEIN"/>
    <property type="match status" value="1"/>
</dbReference>
<dbReference type="GeneID" id="59321969"/>
<name>A0A8H5USI6_GIBSU</name>
<keyword evidence="6" id="KW-1185">Reference proteome</keyword>
<keyword evidence="1" id="KW-0175">Coiled coil</keyword>
<evidence type="ECO:0000256" key="1">
    <source>
        <dbReference type="SAM" id="Coils"/>
    </source>
</evidence>
<reference evidence="5 6" key="1">
    <citation type="submission" date="2020-05" db="EMBL/GenBank/DDBJ databases">
        <title>Identification and distribution of gene clusters putatively required for synthesis of sphingolipid metabolism inhibitors in phylogenetically diverse species of the filamentous fungus Fusarium.</title>
        <authorList>
            <person name="Kim H.-S."/>
            <person name="Busman M."/>
            <person name="Brown D.W."/>
            <person name="Divon H."/>
            <person name="Uhlig S."/>
            <person name="Proctor R.H."/>
        </authorList>
    </citation>
    <scope>NUCLEOTIDE SEQUENCE [LARGE SCALE GENOMIC DNA]</scope>
    <source>
        <strain evidence="5 6">NRRL 66333</strain>
    </source>
</reference>
<feature type="compositionally biased region" description="Polar residues" evidence="2">
    <location>
        <begin position="838"/>
        <end position="851"/>
    </location>
</feature>
<dbReference type="OrthoDB" id="6220758at2759"/>
<dbReference type="AlphaFoldDB" id="A0A8H5USI6"/>
<feature type="domain" description="Beta-lactamase-like ARB-00930-like C-terminal" evidence="4">
    <location>
        <begin position="405"/>
        <end position="539"/>
    </location>
</feature>
<protein>
    <submittedName>
        <fullName evidence="5">Penicillin-binding 4</fullName>
    </submittedName>
</protein>
<dbReference type="Pfam" id="PF26335">
    <property type="entry name" value="ARB_00930_C"/>
    <property type="match status" value="1"/>
</dbReference>
<evidence type="ECO:0000313" key="5">
    <source>
        <dbReference type="EMBL" id="KAF5596658.1"/>
    </source>
</evidence>
<dbReference type="InterPro" id="IPR051478">
    <property type="entry name" value="Beta-lactamase-like_AB/R"/>
</dbReference>
<dbReference type="InterPro" id="IPR012338">
    <property type="entry name" value="Beta-lactam/transpept-like"/>
</dbReference>
<feature type="region of interest" description="Disordered" evidence="2">
    <location>
        <begin position="838"/>
        <end position="863"/>
    </location>
</feature>
<proteinExistence type="predicted"/>
<feature type="domain" description="Beta-lactamase-related" evidence="3">
    <location>
        <begin position="99"/>
        <end position="381"/>
    </location>
</feature>
<feature type="coiled-coil region" evidence="1">
    <location>
        <begin position="656"/>
        <end position="697"/>
    </location>
</feature>
<evidence type="ECO:0000313" key="6">
    <source>
        <dbReference type="Proteomes" id="UP000547976"/>
    </source>
</evidence>
<dbReference type="RefSeq" id="XP_036535732.1">
    <property type="nucleotide sequence ID" value="XM_036687251.1"/>
</dbReference>
<dbReference type="PANTHER" id="PTHR22935">
    <property type="entry name" value="PENICILLIN-BINDING PROTEIN"/>
    <property type="match status" value="1"/>
</dbReference>
<gene>
    <name evidence="5" type="ORF">FSUBG_8806</name>
</gene>
<dbReference type="SUPFAM" id="SSF56601">
    <property type="entry name" value="beta-lactamase/transpeptidase-like"/>
    <property type="match status" value="1"/>
</dbReference>
<dbReference type="Gene3D" id="3.40.710.10">
    <property type="entry name" value="DD-peptidase/beta-lactamase superfamily"/>
    <property type="match status" value="1"/>
</dbReference>
<organism evidence="5 6">
    <name type="scientific">Gibberella subglutinans</name>
    <name type="common">Fusarium subglutinans</name>
    <dbReference type="NCBI Taxonomy" id="42677"/>
    <lineage>
        <taxon>Eukaryota</taxon>
        <taxon>Fungi</taxon>
        <taxon>Dikarya</taxon>
        <taxon>Ascomycota</taxon>
        <taxon>Pezizomycotina</taxon>
        <taxon>Sordariomycetes</taxon>
        <taxon>Hypocreomycetidae</taxon>
        <taxon>Hypocreales</taxon>
        <taxon>Nectriaceae</taxon>
        <taxon>Fusarium</taxon>
        <taxon>Fusarium fujikuroi species complex</taxon>
    </lineage>
</organism>
<evidence type="ECO:0000256" key="2">
    <source>
        <dbReference type="SAM" id="MobiDB-lite"/>
    </source>
</evidence>
<comment type="caution">
    <text evidence="5">The sequence shown here is derived from an EMBL/GenBank/DDBJ whole genome shotgun (WGS) entry which is preliminary data.</text>
</comment>
<dbReference type="Pfam" id="PF00144">
    <property type="entry name" value="Beta-lactamase"/>
    <property type="match status" value="1"/>
</dbReference>
<dbReference type="Proteomes" id="UP000547976">
    <property type="component" value="Unassembled WGS sequence"/>
</dbReference>
<dbReference type="InterPro" id="IPR001466">
    <property type="entry name" value="Beta-lactam-related"/>
</dbReference>
<sequence length="863" mass="94072">MRFEALAYIGLAGSATASVILSNDVPLTGPSFLPNFDISKTDFLNEAKQKFPSLVEELFDTKILNKTDLIFAVDVFSASTNDSLYSYFHVGDTYKHTLTKGNLTEDTIFRTGSVTKVFTVYAIIAKAGIEALSYPVSIFLPELLGNTSSNPLERIDWSEITVGALASHQAGTSGPGQYLKPGFDGNDRKAFLEFMRDTQTPTMGPWRSALYSDAGFGVLTLILERLTGQEYKDAIKDIIFKPLGMNSSSAVVPNGTDVDAVARTGLVSWGTDVPIVAGSGGIYSSVKDLRLAGLSILNSELLSSSTTREWMKPRSSTGTLVELVGAPWEITRLTLPTGPGSNRTRVSDLYLKAGGTNDYTCFIALSPDHGIGFSILIAGETATPARWPLRDVTGTTFITAAEYAAAESADKNLTGTFVVKGSETTNMTIEVTKGEPGLKLKSWYVEGKDVVEDTSSRLYPMGLYSNSRSLAAQYNIKGKVSAAFRVVTGLAPPAPRAAVEGGKGGLFDHSQAWMNIGASGTADELIFNMEDARVVSIISPYDDIHKKSVSMVPAIESPKDRISAAAAEGERLLSVIAATEDTVATLTQVKLDLAALKNIWYDADALYSEISARLETEQKEFEALRDSHFKKFFAGSQYKEKLNKEENDVIELLEWQAKADKTRKELKAKLDDMKERRQKLEHMIEQRVQALNELEKLYAVVFDGPSPDNAEEDMLEAEMEAAQQSGRGVTIPGPGSGLDPEVGGFIMPKVADGKSAIGRLDDWNNTPVTDYLFHREIEATAEGIAAAGAIVDEELRKAEEKKRTWTEKRDTAGKELNQAREKLQQLRARIFEDAVIGQGSSAVPSHEQATVNEHPPQYRESEH</sequence>
<dbReference type="EMBL" id="JAAOAV010000124">
    <property type="protein sequence ID" value="KAF5596658.1"/>
    <property type="molecule type" value="Genomic_DNA"/>
</dbReference>